<dbReference type="Proteomes" id="UP000284379">
    <property type="component" value="Unassembled WGS sequence"/>
</dbReference>
<dbReference type="AlphaFoldDB" id="A0A413VU88"/>
<evidence type="ECO:0000313" key="1">
    <source>
        <dbReference type="EMBL" id="RHB37102.1"/>
    </source>
</evidence>
<evidence type="ECO:0000313" key="2">
    <source>
        <dbReference type="Proteomes" id="UP000284379"/>
    </source>
</evidence>
<dbReference type="EMBL" id="QSGO01000003">
    <property type="protein sequence ID" value="RHB37102.1"/>
    <property type="molecule type" value="Genomic_DNA"/>
</dbReference>
<dbReference type="InterPro" id="IPR036736">
    <property type="entry name" value="ACP-like_sf"/>
</dbReference>
<dbReference type="InterPro" id="IPR010862">
    <property type="entry name" value="DUF1493"/>
</dbReference>
<organism evidence="1 2">
    <name type="scientific">Bacteroides nordii</name>
    <dbReference type="NCBI Taxonomy" id="291645"/>
    <lineage>
        <taxon>Bacteria</taxon>
        <taxon>Pseudomonadati</taxon>
        <taxon>Bacteroidota</taxon>
        <taxon>Bacteroidia</taxon>
        <taxon>Bacteroidales</taxon>
        <taxon>Bacteroidaceae</taxon>
        <taxon>Bacteroides</taxon>
    </lineage>
</organism>
<name>A0A413VU88_9BACE</name>
<proteinExistence type="predicted"/>
<reference evidence="1 2" key="1">
    <citation type="submission" date="2018-08" db="EMBL/GenBank/DDBJ databases">
        <title>A genome reference for cultivated species of the human gut microbiota.</title>
        <authorList>
            <person name="Zou Y."/>
            <person name="Xue W."/>
            <person name="Luo G."/>
        </authorList>
    </citation>
    <scope>NUCLEOTIDE SEQUENCE [LARGE SCALE GENOMIC DNA]</scope>
    <source>
        <strain evidence="1 2">AM40-30BH</strain>
    </source>
</reference>
<comment type="caution">
    <text evidence="1">The sequence shown here is derived from an EMBL/GenBank/DDBJ whole genome shotgun (WGS) entry which is preliminary data.</text>
</comment>
<dbReference type="Gene3D" id="1.10.1200.10">
    <property type="entry name" value="ACP-like"/>
    <property type="match status" value="1"/>
</dbReference>
<gene>
    <name evidence="1" type="ORF">DW888_06030</name>
</gene>
<sequence>MNKDDIWRQIIQFVKEERWDDEYTPETDLVKDLKLNGDDAYEFIYLFSKKFNVSITEFKFEEYFYPEGDHILLKLLNLILKQKKKVKKKNNSQGFRKECERRKIGLILSLKYL</sequence>
<accession>A0A413VU88</accession>
<dbReference type="Pfam" id="PF07377">
    <property type="entry name" value="DUF1493"/>
    <property type="match status" value="1"/>
</dbReference>
<dbReference type="RefSeq" id="WP_002558874.1">
    <property type="nucleotide sequence ID" value="NZ_CABJFV010000003.1"/>
</dbReference>
<protein>
    <submittedName>
        <fullName evidence="1">DUF1493 family protein</fullName>
    </submittedName>
</protein>